<evidence type="ECO:0000313" key="16">
    <source>
        <dbReference type="Proteomes" id="UP000479475"/>
    </source>
</evidence>
<sequence>MPDINPQNIKELRALVEQQLQYTLCVSLNKATHGDIFNAVALAIRHFQQDHFLLSQKRQREERKKRVYYLSMEFLLGQSLRNNLLNMNLLAEMHQVVNDLGFDLDHLLDEEPDAALGNGGLGRLAACFIDSMATLDIAASGHGIKYEYGLFRQSFQNDQQIEHPDDWHSMHSPWLVEHHAQQILIPLGGYIEHSEDVDGNYNPMWLGWKTIIGIPHDYFVSGYRDTTTNKLRLYSAVASDSFNIHIFNRGDYIKAVSDKIASENISKILYPSDEVLTGKELRLTQEYFLVACTLRDIFRDYAEVNDDITFLPQHVAIQLNDTHPALAVVELMRILVDEYRLPWEQAWEITQNTCAYTNHTLMPEALETWPVTLFEKLLPRHLQIIFEINHRFLEEVARRWPDKNHLLSSLSLIDEHHDKQIRMANLAIVGSHRVNGVAWLHSELVKKQLVPDFYFMTPEKFINQTNGVTPRRWVQQANPGLAAFLHQQLGEGWPTDLPLLSSLESLADDTAVIDNIRAIKFANKTALSQLVAQRYGIVLDPLAMFDCQVKRIHEYKRQLLNILHVIALYLDIKETGKTIAPKAHLFAGKAAPGYRMAKLIIQLINTVARKINRDPQVAGQLKVVFLEDYKVSLAEKIIPATDLSEQISTAGTEASGTSNMKFAMNGALTIGTYDGANIEIREAVGIDNFYLFGAVAEEIEESRRLGHHHNFYHQNPAMARVVDTLVSGLFTSDRELFAPLHHMLTEGDHYCHLLDFDSYCQAQQQAMIDFEQPEQWHRQALLNICRMGEFSSDRTIRGYARDIWGITS</sequence>
<dbReference type="GO" id="GO:0005737">
    <property type="term" value="C:cytoplasm"/>
    <property type="evidence" value="ECO:0007669"/>
    <property type="project" value="TreeGrafter"/>
</dbReference>
<dbReference type="EMBL" id="JAAKYD010000007">
    <property type="protein sequence ID" value="NGN72332.1"/>
    <property type="molecule type" value="Genomic_DNA"/>
</dbReference>
<evidence type="ECO:0000256" key="3">
    <source>
        <dbReference type="ARBA" id="ARBA00006047"/>
    </source>
</evidence>
<dbReference type="PANTHER" id="PTHR11468">
    <property type="entry name" value="GLYCOGEN PHOSPHORYLASE"/>
    <property type="match status" value="1"/>
</dbReference>
<evidence type="ECO:0000313" key="11">
    <source>
        <dbReference type="EMBL" id="NGN72332.1"/>
    </source>
</evidence>
<reference evidence="14 15" key="1">
    <citation type="submission" date="2018-08" db="EMBL/GenBank/DDBJ databases">
        <authorList>
            <consortium name="Pathogen Informatics"/>
        </authorList>
    </citation>
    <scope>NUCLEOTIDE SEQUENCE [LARGE SCALE GENOMIC DNA]</scope>
    <source>
        <strain evidence="12 15">EuSCAPE_AT029</strain>
        <strain evidence="13 14">EuSCAPE_HU047</strain>
    </source>
</reference>
<reference evidence="11 16" key="2">
    <citation type="submission" date="2020-02" db="EMBL/GenBank/DDBJ databases">
        <title>Klebsiella pneumoniae genome sequencing and assembly.</title>
        <authorList>
            <person name="Starkova P.S."/>
            <person name="Sulyan O.S."/>
            <person name="Likholetova D.V."/>
            <person name="Ageevets V.A."/>
            <person name="Lazareva I.V."/>
            <person name="Sopova J.V."/>
            <person name="Sidorenko S.V."/>
        </authorList>
    </citation>
    <scope>NUCLEOTIDE SEQUENCE [LARGE SCALE GENOMIC DNA]</scope>
    <source>
        <strain evidence="11 16">2429</strain>
    </source>
</reference>
<evidence type="ECO:0000256" key="9">
    <source>
        <dbReference type="PIRSR" id="PIRSR000460-1"/>
    </source>
</evidence>
<evidence type="ECO:0000256" key="2">
    <source>
        <dbReference type="ARBA" id="ARBA00001933"/>
    </source>
</evidence>
<keyword evidence="5 10" id="KW-0808">Transferase</keyword>
<comment type="function">
    <text evidence="10">Allosteric enzyme that catalyzes the rate-limiting step in glycogen catabolism, the phosphorolytic cleavage of glycogen to produce glucose-1-phosphate, and plays a central role in maintaining cellular and organismal glucose homeostasis.</text>
</comment>
<dbReference type="InterPro" id="IPR011833">
    <property type="entry name" value="Glycg_phsphrylas"/>
</dbReference>
<dbReference type="KEGG" id="kpx:PMK1_03335"/>
<evidence type="ECO:0000256" key="1">
    <source>
        <dbReference type="ARBA" id="ARBA00001275"/>
    </source>
</evidence>
<gene>
    <name evidence="12" type="primary">malP_3</name>
    <name evidence="13" type="synonym">malP_1</name>
    <name evidence="11" type="ORF">G4V31_09305</name>
    <name evidence="12" type="ORF">SAMEA3499901_03974</name>
    <name evidence="13" type="ORF">SAMEA3538828_01466</name>
</gene>
<evidence type="ECO:0000313" key="12">
    <source>
        <dbReference type="EMBL" id="SXN32927.1"/>
    </source>
</evidence>
<evidence type="ECO:0000256" key="10">
    <source>
        <dbReference type="RuleBase" id="RU000587"/>
    </source>
</evidence>
<proteinExistence type="inferred from homology"/>
<keyword evidence="4 10" id="KW-0328">Glycosyltransferase</keyword>
<dbReference type="InterPro" id="IPR000811">
    <property type="entry name" value="Glyco_trans_35"/>
</dbReference>
<comment type="caution">
    <text evidence="12">The sequence shown here is derived from an EMBL/GenBank/DDBJ whole genome shotgun (WGS) entry which is preliminary data.</text>
</comment>
<dbReference type="Proteomes" id="UP000258253">
    <property type="component" value="Unassembled WGS sequence"/>
</dbReference>
<evidence type="ECO:0000256" key="5">
    <source>
        <dbReference type="ARBA" id="ARBA00022679"/>
    </source>
</evidence>
<dbReference type="Proteomes" id="UP000259975">
    <property type="component" value="Unassembled WGS sequence"/>
</dbReference>
<feature type="modified residue" description="N6-(pyridoxal phosphate)lysine" evidence="9">
    <location>
        <position position="661"/>
    </location>
</feature>
<dbReference type="GO" id="GO:0008184">
    <property type="term" value="F:glycogen phosphorylase activity"/>
    <property type="evidence" value="ECO:0007669"/>
    <property type="project" value="InterPro"/>
</dbReference>
<dbReference type="EMBL" id="ULCI01000005">
    <property type="protein sequence ID" value="SYR34749.1"/>
    <property type="molecule type" value="Genomic_DNA"/>
</dbReference>
<organism evidence="12 15">
    <name type="scientific">Klebsiella pneumoniae</name>
    <dbReference type="NCBI Taxonomy" id="573"/>
    <lineage>
        <taxon>Bacteria</taxon>
        <taxon>Pseudomonadati</taxon>
        <taxon>Pseudomonadota</taxon>
        <taxon>Gammaproteobacteria</taxon>
        <taxon>Enterobacterales</taxon>
        <taxon>Enterobacteriaceae</taxon>
        <taxon>Klebsiella/Raoultella group</taxon>
        <taxon>Klebsiella</taxon>
        <taxon>Klebsiella pneumoniae complex</taxon>
    </lineage>
</organism>
<dbReference type="FunFam" id="3.40.50.2000:FF:000149">
    <property type="entry name" value="Glycogen phosphorylase, muscle form"/>
    <property type="match status" value="1"/>
</dbReference>
<comment type="function">
    <text evidence="8">Phosphorylase is an important allosteric enzyme in carbohydrate metabolism. Enzymes from different sources differ in their regulatory mechanisms and in their natural substrates. However, all known phosphorylases share catalytic and structural properties.</text>
</comment>
<protein>
    <recommendedName>
        <fullName evidence="10">Alpha-1,4 glucan phosphorylase</fullName>
        <ecNumber evidence="10">2.4.1.1</ecNumber>
    </recommendedName>
</protein>
<dbReference type="PIRSF" id="PIRSF000460">
    <property type="entry name" value="Pprylas_GlgP"/>
    <property type="match status" value="1"/>
</dbReference>
<evidence type="ECO:0000313" key="13">
    <source>
        <dbReference type="EMBL" id="SYR34749.1"/>
    </source>
</evidence>
<dbReference type="EMBL" id="UKGE01000016">
    <property type="protein sequence ID" value="SXN32927.1"/>
    <property type="molecule type" value="Genomic_DNA"/>
</dbReference>
<dbReference type="NCBIfam" id="TIGR02093">
    <property type="entry name" value="P_ylase"/>
    <property type="match status" value="1"/>
</dbReference>
<dbReference type="Proteomes" id="UP000479475">
    <property type="component" value="Unassembled WGS sequence"/>
</dbReference>
<evidence type="ECO:0000313" key="15">
    <source>
        <dbReference type="Proteomes" id="UP000259975"/>
    </source>
</evidence>
<comment type="catalytic activity">
    <reaction evidence="1 10">
        <text>[(1-&gt;4)-alpha-D-glucosyl](n) + phosphate = [(1-&gt;4)-alpha-D-glucosyl](n-1) + alpha-D-glucose 1-phosphate</text>
        <dbReference type="Rhea" id="RHEA:41732"/>
        <dbReference type="Rhea" id="RHEA-COMP:9584"/>
        <dbReference type="Rhea" id="RHEA-COMP:9586"/>
        <dbReference type="ChEBI" id="CHEBI:15444"/>
        <dbReference type="ChEBI" id="CHEBI:43474"/>
        <dbReference type="ChEBI" id="CHEBI:58601"/>
        <dbReference type="EC" id="2.4.1.1"/>
    </reaction>
</comment>
<dbReference type="CDD" id="cd04300">
    <property type="entry name" value="GT35_Glycogen_Phosphorylase"/>
    <property type="match status" value="1"/>
</dbReference>
<evidence type="ECO:0000256" key="7">
    <source>
        <dbReference type="ARBA" id="ARBA00023277"/>
    </source>
</evidence>
<keyword evidence="7 10" id="KW-0119">Carbohydrate metabolism</keyword>
<dbReference type="Pfam" id="PF00343">
    <property type="entry name" value="Phosphorylase"/>
    <property type="match status" value="1"/>
</dbReference>
<comment type="cofactor">
    <cofactor evidence="2 10">
        <name>pyridoxal 5'-phosphate</name>
        <dbReference type="ChEBI" id="CHEBI:597326"/>
    </cofactor>
</comment>
<keyword evidence="6 9" id="KW-0663">Pyridoxal phosphate</keyword>
<accession>A0A0C7KAB4</accession>
<dbReference type="RefSeq" id="WP_020324392.1">
    <property type="nucleotide sequence ID" value="NZ_AP022139.1"/>
</dbReference>
<evidence type="ECO:0000256" key="6">
    <source>
        <dbReference type="ARBA" id="ARBA00022898"/>
    </source>
</evidence>
<dbReference type="GO" id="GO:0005980">
    <property type="term" value="P:glycogen catabolic process"/>
    <property type="evidence" value="ECO:0007669"/>
    <property type="project" value="TreeGrafter"/>
</dbReference>
<evidence type="ECO:0000256" key="8">
    <source>
        <dbReference type="ARBA" id="ARBA00025174"/>
    </source>
</evidence>
<evidence type="ECO:0000256" key="4">
    <source>
        <dbReference type="ARBA" id="ARBA00022676"/>
    </source>
</evidence>
<dbReference type="PANTHER" id="PTHR11468:SF3">
    <property type="entry name" value="GLYCOGEN PHOSPHORYLASE, LIVER FORM"/>
    <property type="match status" value="1"/>
</dbReference>
<dbReference type="AlphaFoldDB" id="A0A0C7KAB4"/>
<name>A0A0C7KAB4_KLEPN</name>
<comment type="similarity">
    <text evidence="3 10">Belongs to the glycogen phosphorylase family.</text>
</comment>
<evidence type="ECO:0000313" key="14">
    <source>
        <dbReference type="Proteomes" id="UP000258253"/>
    </source>
</evidence>
<dbReference type="InterPro" id="IPR035090">
    <property type="entry name" value="Pyridoxal_P_attach_site"/>
</dbReference>
<dbReference type="SUPFAM" id="SSF53756">
    <property type="entry name" value="UDP-Glycosyltransferase/glycogen phosphorylase"/>
    <property type="match status" value="1"/>
</dbReference>
<dbReference type="EC" id="2.4.1.1" evidence="10"/>
<dbReference type="GO" id="GO:0030170">
    <property type="term" value="F:pyridoxal phosphate binding"/>
    <property type="evidence" value="ECO:0007669"/>
    <property type="project" value="InterPro"/>
</dbReference>
<dbReference type="Gene3D" id="3.40.50.2000">
    <property type="entry name" value="Glycogen Phosphorylase B"/>
    <property type="match status" value="2"/>
</dbReference>
<dbReference type="PROSITE" id="PS00102">
    <property type="entry name" value="PHOSPHORYLASE"/>
    <property type="match status" value="1"/>
</dbReference>